<comment type="caution">
    <text evidence="1">The sequence shown here is derived from an EMBL/GenBank/DDBJ whole genome shotgun (WGS) entry which is preliminary data.</text>
</comment>
<dbReference type="EMBL" id="JARUPT010000501">
    <property type="protein sequence ID" value="KAK0370779.1"/>
    <property type="molecule type" value="Genomic_DNA"/>
</dbReference>
<sequence length="134" mass="15523">MKRYTLLRDVLRYKPYAPRPRSSRRLGTDEAPRPLDVNLQINCRECCAFERRSRQRITTYQCRPARCVGAPLHQFCVRIYQVSQALVRSLKLTVIMSLDLAASWAGPLDWTLHVTLLAAVRNCQTTRSYRPTPC</sequence>
<dbReference type="Proteomes" id="UP001169217">
    <property type="component" value="Unassembled WGS sequence"/>
</dbReference>
<evidence type="ECO:0000313" key="2">
    <source>
        <dbReference type="Proteomes" id="UP001169217"/>
    </source>
</evidence>
<reference evidence="1" key="1">
    <citation type="submission" date="2023-04" db="EMBL/GenBank/DDBJ databases">
        <title>Colletotrichum limetticola genome sequence.</title>
        <authorList>
            <person name="Baroncelli R."/>
        </authorList>
    </citation>
    <scope>NUCLEOTIDE SEQUENCE</scope>
    <source>
        <strain evidence="1">KLA-Anderson</strain>
    </source>
</reference>
<gene>
    <name evidence="1" type="ORF">CLIM01_11868</name>
</gene>
<name>A0ABQ9PFE5_9PEZI</name>
<protein>
    <submittedName>
        <fullName evidence="1">Uncharacterized protein</fullName>
    </submittedName>
</protein>
<keyword evidence="2" id="KW-1185">Reference proteome</keyword>
<organism evidence="1 2">
    <name type="scientific">Colletotrichum limetticola</name>
    <dbReference type="NCBI Taxonomy" id="1209924"/>
    <lineage>
        <taxon>Eukaryota</taxon>
        <taxon>Fungi</taxon>
        <taxon>Dikarya</taxon>
        <taxon>Ascomycota</taxon>
        <taxon>Pezizomycotina</taxon>
        <taxon>Sordariomycetes</taxon>
        <taxon>Hypocreomycetidae</taxon>
        <taxon>Glomerellales</taxon>
        <taxon>Glomerellaceae</taxon>
        <taxon>Colletotrichum</taxon>
        <taxon>Colletotrichum acutatum species complex</taxon>
    </lineage>
</organism>
<accession>A0ABQ9PFE5</accession>
<evidence type="ECO:0000313" key="1">
    <source>
        <dbReference type="EMBL" id="KAK0370779.1"/>
    </source>
</evidence>
<proteinExistence type="predicted"/>